<reference evidence="2" key="1">
    <citation type="submission" date="2023-07" db="EMBL/GenBank/DDBJ databases">
        <title>Chromosome-level Genome Assembly of Striped Snakehead (Channa striata).</title>
        <authorList>
            <person name="Liu H."/>
        </authorList>
    </citation>
    <scope>NUCLEOTIDE SEQUENCE</scope>
    <source>
        <strain evidence="2">Gz</strain>
        <tissue evidence="2">Muscle</tissue>
    </source>
</reference>
<comment type="caution">
    <text evidence="2">The sequence shown here is derived from an EMBL/GenBank/DDBJ whole genome shotgun (WGS) entry which is preliminary data.</text>
</comment>
<dbReference type="Proteomes" id="UP001187415">
    <property type="component" value="Unassembled WGS sequence"/>
</dbReference>
<keyword evidence="3" id="KW-1185">Reference proteome</keyword>
<organism evidence="2 3">
    <name type="scientific">Channa striata</name>
    <name type="common">Snakehead murrel</name>
    <name type="synonym">Ophicephalus striatus</name>
    <dbReference type="NCBI Taxonomy" id="64152"/>
    <lineage>
        <taxon>Eukaryota</taxon>
        <taxon>Metazoa</taxon>
        <taxon>Chordata</taxon>
        <taxon>Craniata</taxon>
        <taxon>Vertebrata</taxon>
        <taxon>Euteleostomi</taxon>
        <taxon>Actinopterygii</taxon>
        <taxon>Neopterygii</taxon>
        <taxon>Teleostei</taxon>
        <taxon>Neoteleostei</taxon>
        <taxon>Acanthomorphata</taxon>
        <taxon>Anabantaria</taxon>
        <taxon>Anabantiformes</taxon>
        <taxon>Channoidei</taxon>
        <taxon>Channidae</taxon>
        <taxon>Channa</taxon>
    </lineage>
</organism>
<accession>A0AA88S6K3</accession>
<evidence type="ECO:0000313" key="2">
    <source>
        <dbReference type="EMBL" id="KAK2828117.1"/>
    </source>
</evidence>
<dbReference type="EMBL" id="JAUPFM010000015">
    <property type="protein sequence ID" value="KAK2828117.1"/>
    <property type="molecule type" value="Genomic_DNA"/>
</dbReference>
<evidence type="ECO:0000313" key="3">
    <source>
        <dbReference type="Proteomes" id="UP001187415"/>
    </source>
</evidence>
<dbReference type="AlphaFoldDB" id="A0AA88S6K3"/>
<protein>
    <submittedName>
        <fullName evidence="2">Uncharacterized protein</fullName>
    </submittedName>
</protein>
<name>A0AA88S6K3_CHASR</name>
<gene>
    <name evidence="2" type="ORF">Q5P01_019151</name>
</gene>
<feature type="region of interest" description="Disordered" evidence="1">
    <location>
        <begin position="1"/>
        <end position="35"/>
    </location>
</feature>
<proteinExistence type="predicted"/>
<sequence>MASLAPPGLSEVTGPWTYRESPAESGSSSDTEVSVRKEIKVCSSEDLLRWRGNVRQTMRNVGRVQNKLSLHHISCETNQTIRPRPCLSRPQMHWLQCLVASVSPRVPVLGDKAAPRVIVLPQRSDTRLLAQLLAVRAGSPPQRRKVLR</sequence>
<evidence type="ECO:0000256" key="1">
    <source>
        <dbReference type="SAM" id="MobiDB-lite"/>
    </source>
</evidence>